<dbReference type="Pfam" id="PF01420">
    <property type="entry name" value="Methylase_S"/>
    <property type="match status" value="1"/>
</dbReference>
<dbReference type="PANTHER" id="PTHR30408:SF13">
    <property type="entry name" value="TYPE I RESTRICTION ENZYME HINDI SPECIFICITY SUBUNIT"/>
    <property type="match status" value="1"/>
</dbReference>
<keyword evidence="2" id="KW-0680">Restriction system</keyword>
<dbReference type="CDD" id="cd17255">
    <property type="entry name" value="RMtype1_S_Fco49512ORF2615P-TRD2-CR2_like"/>
    <property type="match status" value="1"/>
</dbReference>
<name>A0A269TI53_9BACT</name>
<dbReference type="GO" id="GO:0004519">
    <property type="term" value="F:endonuclease activity"/>
    <property type="evidence" value="ECO:0007669"/>
    <property type="project" value="UniProtKB-KW"/>
</dbReference>
<protein>
    <submittedName>
        <fullName evidence="5">Type I restriction endonuclease subunit S</fullName>
    </submittedName>
</protein>
<evidence type="ECO:0000313" key="6">
    <source>
        <dbReference type="Proteomes" id="UP000216943"/>
    </source>
</evidence>
<dbReference type="Gene3D" id="3.90.220.20">
    <property type="entry name" value="DNA methylase specificity domains"/>
    <property type="match status" value="1"/>
</dbReference>
<keyword evidence="5" id="KW-0540">Nuclease</keyword>
<evidence type="ECO:0000313" key="5">
    <source>
        <dbReference type="EMBL" id="PAK20870.1"/>
    </source>
</evidence>
<dbReference type="RefSeq" id="WP_180738050.1">
    <property type="nucleotide sequence ID" value="NZ_NQNY01000033.1"/>
</dbReference>
<dbReference type="PANTHER" id="PTHR30408">
    <property type="entry name" value="TYPE-1 RESTRICTION ENZYME ECOKI SPECIFICITY PROTEIN"/>
    <property type="match status" value="1"/>
</dbReference>
<sequence length="157" mass="17833">MNENILKLIENEISNNRITWHRIEDICKISRGRVISKSYVSSHEGIYPVYSSATINGGVFGMIDTYDYDDEYVTWTTDGDAGTVFYRSGKFSITNISGLLKVIDENISVKYLSYIFSMYSKRYVNTSSDNPKLMSNIVAKISLPFPSLKIQNKIVSI</sequence>
<dbReference type="SUPFAM" id="SSF116734">
    <property type="entry name" value="DNA methylase specificity domain"/>
    <property type="match status" value="1"/>
</dbReference>
<dbReference type="InterPro" id="IPR000055">
    <property type="entry name" value="Restrct_endonuc_typeI_TRD"/>
</dbReference>
<gene>
    <name evidence="5" type="ORF">CJJ23_04940</name>
</gene>
<dbReference type="InterPro" id="IPR052021">
    <property type="entry name" value="Type-I_RS_S_subunit"/>
</dbReference>
<evidence type="ECO:0000256" key="3">
    <source>
        <dbReference type="ARBA" id="ARBA00023125"/>
    </source>
</evidence>
<dbReference type="GO" id="GO:0009307">
    <property type="term" value="P:DNA restriction-modification system"/>
    <property type="evidence" value="ECO:0007669"/>
    <property type="project" value="UniProtKB-KW"/>
</dbReference>
<keyword evidence="5" id="KW-0378">Hydrolase</keyword>
<keyword evidence="5" id="KW-0255">Endonuclease</keyword>
<feature type="domain" description="Type I restriction modification DNA specificity" evidence="4">
    <location>
        <begin position="22"/>
        <end position="157"/>
    </location>
</feature>
<dbReference type="EMBL" id="NQNY01000033">
    <property type="protein sequence ID" value="PAK20870.1"/>
    <property type="molecule type" value="Genomic_DNA"/>
</dbReference>
<comment type="caution">
    <text evidence="5">The sequence shown here is derived from an EMBL/GenBank/DDBJ whole genome shotgun (WGS) entry which is preliminary data.</text>
</comment>
<dbReference type="Proteomes" id="UP000216943">
    <property type="component" value="Unassembled WGS sequence"/>
</dbReference>
<proteinExistence type="inferred from homology"/>
<comment type="similarity">
    <text evidence="1">Belongs to the type-I restriction system S methylase family.</text>
</comment>
<evidence type="ECO:0000256" key="1">
    <source>
        <dbReference type="ARBA" id="ARBA00010923"/>
    </source>
</evidence>
<reference evidence="6" key="1">
    <citation type="submission" date="2017-08" db="EMBL/GenBank/DDBJ databases">
        <authorList>
            <person name="Alvarez-Ponce D."/>
            <person name="Weitzman C.L."/>
            <person name="Tillett R.L."/>
            <person name="Sandmeier F.C."/>
            <person name="Tracy C.R."/>
        </authorList>
    </citation>
    <scope>NUCLEOTIDE SEQUENCE [LARGE SCALE GENOMIC DNA]</scope>
    <source>
        <strain evidence="6">723</strain>
    </source>
</reference>
<dbReference type="AlphaFoldDB" id="A0A269TI53"/>
<accession>A0A269TI53</accession>
<evidence type="ECO:0000256" key="2">
    <source>
        <dbReference type="ARBA" id="ARBA00022747"/>
    </source>
</evidence>
<dbReference type="GO" id="GO:0003677">
    <property type="term" value="F:DNA binding"/>
    <property type="evidence" value="ECO:0007669"/>
    <property type="project" value="UniProtKB-KW"/>
</dbReference>
<evidence type="ECO:0000259" key="4">
    <source>
        <dbReference type="Pfam" id="PF01420"/>
    </source>
</evidence>
<keyword evidence="3" id="KW-0238">DNA-binding</keyword>
<feature type="non-terminal residue" evidence="5">
    <location>
        <position position="157"/>
    </location>
</feature>
<organism evidence="5 6">
    <name type="scientific">Mycoplasmopsis agassizii</name>
    <dbReference type="NCBI Taxonomy" id="33922"/>
    <lineage>
        <taxon>Bacteria</taxon>
        <taxon>Bacillati</taxon>
        <taxon>Mycoplasmatota</taxon>
        <taxon>Mycoplasmoidales</taxon>
        <taxon>Metamycoplasmataceae</taxon>
        <taxon>Mycoplasmopsis</taxon>
    </lineage>
</organism>
<dbReference type="InterPro" id="IPR044946">
    <property type="entry name" value="Restrct_endonuc_typeI_TRD_sf"/>
</dbReference>